<accession>A0A263BT35</accession>
<gene>
    <name evidence="1" type="ORF">CIB95_08970</name>
</gene>
<dbReference type="Proteomes" id="UP000217083">
    <property type="component" value="Unassembled WGS sequence"/>
</dbReference>
<sequence>MEITYLAKEIKKIYDNVEGCKTKTTEKKGDGFTPRNRHGIKCGQVDVDTNKDKIRIVLDLYPGRYALEEVSDILEIPERKKRASHTGLLIKRTTKPAPSHDMLEISLHSDYIFTLKENKLNTLLQFIQRSAEESGFKTESSR</sequence>
<evidence type="ECO:0000313" key="1">
    <source>
        <dbReference type="EMBL" id="OZM56891.1"/>
    </source>
</evidence>
<keyword evidence="2" id="KW-1185">Reference proteome</keyword>
<organism evidence="1 2">
    <name type="scientific">Lottiidibacillus patelloidae</name>
    <dbReference type="NCBI Taxonomy" id="2670334"/>
    <lineage>
        <taxon>Bacteria</taxon>
        <taxon>Bacillati</taxon>
        <taxon>Bacillota</taxon>
        <taxon>Bacilli</taxon>
        <taxon>Bacillales</taxon>
        <taxon>Bacillaceae</taxon>
        <taxon>Lottiidibacillus</taxon>
    </lineage>
</organism>
<dbReference type="RefSeq" id="WP_094924369.1">
    <property type="nucleotide sequence ID" value="NZ_NPIA01000004.1"/>
</dbReference>
<reference evidence="1 2" key="2">
    <citation type="submission" date="2017-09" db="EMBL/GenBank/DDBJ databases">
        <title>Bacillus patelloidae sp. nov., isolated from the intestinal tract of a marine limpet.</title>
        <authorList>
            <person name="Liu R."/>
            <person name="Dong C."/>
            <person name="Shao Z."/>
        </authorList>
    </citation>
    <scope>NUCLEOTIDE SEQUENCE [LARGE SCALE GENOMIC DNA]</scope>
    <source>
        <strain evidence="1 2">SA5d-4</strain>
    </source>
</reference>
<dbReference type="AlphaFoldDB" id="A0A263BT35"/>
<reference evidence="2" key="1">
    <citation type="submission" date="2017-08" db="EMBL/GenBank/DDBJ databases">
        <authorList>
            <person name="Huang Z."/>
        </authorList>
    </citation>
    <scope>NUCLEOTIDE SEQUENCE [LARGE SCALE GENOMIC DNA]</scope>
    <source>
        <strain evidence="2">SA5d-4</strain>
    </source>
</reference>
<evidence type="ECO:0000313" key="2">
    <source>
        <dbReference type="Proteomes" id="UP000217083"/>
    </source>
</evidence>
<name>A0A263BT35_9BACI</name>
<proteinExistence type="predicted"/>
<protein>
    <submittedName>
        <fullName evidence="1">Uncharacterized protein</fullName>
    </submittedName>
</protein>
<dbReference type="EMBL" id="NPIA01000004">
    <property type="protein sequence ID" value="OZM56891.1"/>
    <property type="molecule type" value="Genomic_DNA"/>
</dbReference>
<comment type="caution">
    <text evidence="1">The sequence shown here is derived from an EMBL/GenBank/DDBJ whole genome shotgun (WGS) entry which is preliminary data.</text>
</comment>